<accession>A0A699YEZ7</accession>
<name>A0A699YEZ7_HAELA</name>
<protein>
    <submittedName>
        <fullName evidence="1">Uncharacterized protein</fullName>
    </submittedName>
</protein>
<evidence type="ECO:0000313" key="2">
    <source>
        <dbReference type="Proteomes" id="UP000485058"/>
    </source>
</evidence>
<sequence length="20" mass="2156">MMLAKAYYATTCGAGVFLFP</sequence>
<reference evidence="1 2" key="1">
    <citation type="submission" date="2020-02" db="EMBL/GenBank/DDBJ databases">
        <title>Draft genome sequence of Haematococcus lacustris strain NIES-144.</title>
        <authorList>
            <person name="Morimoto D."/>
            <person name="Nakagawa S."/>
            <person name="Yoshida T."/>
            <person name="Sawayama S."/>
        </authorList>
    </citation>
    <scope>NUCLEOTIDE SEQUENCE [LARGE SCALE GENOMIC DNA]</scope>
    <source>
        <strain evidence="1 2">NIES-144</strain>
    </source>
</reference>
<dbReference type="Proteomes" id="UP000485058">
    <property type="component" value="Unassembled WGS sequence"/>
</dbReference>
<dbReference type="AlphaFoldDB" id="A0A699YEZ7"/>
<feature type="non-terminal residue" evidence="1">
    <location>
        <position position="1"/>
    </location>
</feature>
<dbReference type="EMBL" id="BLLF01000131">
    <property type="protein sequence ID" value="GFH08011.1"/>
    <property type="molecule type" value="Genomic_DNA"/>
</dbReference>
<proteinExistence type="predicted"/>
<evidence type="ECO:0000313" key="1">
    <source>
        <dbReference type="EMBL" id="GFH08011.1"/>
    </source>
</evidence>
<comment type="caution">
    <text evidence="1">The sequence shown here is derived from an EMBL/GenBank/DDBJ whole genome shotgun (WGS) entry which is preliminary data.</text>
</comment>
<keyword evidence="2" id="KW-1185">Reference proteome</keyword>
<organism evidence="1 2">
    <name type="scientific">Haematococcus lacustris</name>
    <name type="common">Green alga</name>
    <name type="synonym">Haematococcus pluvialis</name>
    <dbReference type="NCBI Taxonomy" id="44745"/>
    <lineage>
        <taxon>Eukaryota</taxon>
        <taxon>Viridiplantae</taxon>
        <taxon>Chlorophyta</taxon>
        <taxon>core chlorophytes</taxon>
        <taxon>Chlorophyceae</taxon>
        <taxon>CS clade</taxon>
        <taxon>Chlamydomonadales</taxon>
        <taxon>Haematococcaceae</taxon>
        <taxon>Haematococcus</taxon>
    </lineage>
</organism>
<gene>
    <name evidence="1" type="ORF">HaLaN_02906</name>
</gene>